<protein>
    <recommendedName>
        <fullName evidence="8">Sulfhydryl oxidase</fullName>
        <ecNumber evidence="8">1.8.3.2</ecNumber>
    </recommendedName>
</protein>
<dbReference type="Gene3D" id="4.10.320.60">
    <property type="match status" value="1"/>
</dbReference>
<evidence type="ECO:0000256" key="8">
    <source>
        <dbReference type="RuleBase" id="RU371123"/>
    </source>
</evidence>
<reference evidence="10" key="2">
    <citation type="submission" date="2016-08" db="EMBL/GenBank/DDBJ databases">
        <title>Genome sequences of representative isolates from three species of Hanseniaspora isolated from spontaneous wine fermentations.</title>
        <authorList>
            <person name="Sternes P.R."/>
            <person name="Lee D."/>
            <person name="Kutyna D.R."/>
            <person name="Borneman A.R."/>
        </authorList>
    </citation>
    <scope>NUCLEOTIDE SEQUENCE [LARGE SCALE GENOMIC DNA]</scope>
    <source>
        <strain evidence="10">AWRI3580</strain>
    </source>
</reference>
<organism evidence="10 12">
    <name type="scientific">Hanseniaspora uvarum</name>
    <name type="common">Yeast</name>
    <name type="synonym">Kloeckera apiculata</name>
    <dbReference type="NCBI Taxonomy" id="29833"/>
    <lineage>
        <taxon>Eukaryota</taxon>
        <taxon>Fungi</taxon>
        <taxon>Dikarya</taxon>
        <taxon>Ascomycota</taxon>
        <taxon>Saccharomycotina</taxon>
        <taxon>Saccharomycetes</taxon>
        <taxon>Saccharomycodales</taxon>
        <taxon>Saccharomycodaceae</taxon>
        <taxon>Hanseniaspora</taxon>
    </lineage>
</organism>
<dbReference type="GO" id="GO:0005758">
    <property type="term" value="C:mitochondrial intermembrane space"/>
    <property type="evidence" value="ECO:0007669"/>
    <property type="project" value="UniProtKB-SubCell"/>
</dbReference>
<keyword evidence="12" id="KW-1185">Reference proteome</keyword>
<keyword evidence="3 8" id="KW-0285">Flavoprotein</keyword>
<dbReference type="VEuPathDB" id="FungiDB:AWRI3580_g3344"/>
<evidence type="ECO:0000256" key="6">
    <source>
        <dbReference type="ARBA" id="ARBA00023128"/>
    </source>
</evidence>
<sequence>MAEETTPKPEVGASGRKIIYDKDGKPCRSCNTLLDFQMVTGKIAKPAVKDTYREDPPDVEKLGNSSWTFIHALCSKYPENPTPEDKSEINGFFNVLSRMYPCTWCADDFKKYLKEHPLDNKDNEGLNKWLCGAHNEVNKKLGKKEFDCDLWKKRWRDGWD</sequence>
<comment type="cofactor">
    <cofactor evidence="1 8">
        <name>FAD</name>
        <dbReference type="ChEBI" id="CHEBI:57692"/>
    </cofactor>
</comment>
<dbReference type="PANTHER" id="PTHR12645">
    <property type="entry name" value="ALR/ERV"/>
    <property type="match status" value="1"/>
</dbReference>
<evidence type="ECO:0000256" key="2">
    <source>
        <dbReference type="ARBA" id="ARBA00004569"/>
    </source>
</evidence>
<evidence type="ECO:0000256" key="5">
    <source>
        <dbReference type="ARBA" id="ARBA00023002"/>
    </source>
</evidence>
<dbReference type="GO" id="GO:0050660">
    <property type="term" value="F:flavin adenine dinucleotide binding"/>
    <property type="evidence" value="ECO:0007669"/>
    <property type="project" value="TreeGrafter"/>
</dbReference>
<dbReference type="FunFam" id="1.20.120.310:FF:000003">
    <property type="entry name" value="Sulfhydryl oxidase"/>
    <property type="match status" value="1"/>
</dbReference>
<dbReference type="OrthoDB" id="17199at2759"/>
<dbReference type="EC" id="1.8.3.2" evidence="8"/>
<keyword evidence="5 8" id="KW-0560">Oxidoreductase</keyword>
<dbReference type="STRING" id="29833.A0A1E5RCW7"/>
<evidence type="ECO:0000256" key="4">
    <source>
        <dbReference type="ARBA" id="ARBA00022827"/>
    </source>
</evidence>
<comment type="subcellular location">
    <subcellularLocation>
        <location evidence="2">Mitochondrion intermembrane space</location>
    </subcellularLocation>
</comment>
<proteinExistence type="predicted"/>
<dbReference type="Proteomes" id="UP000095358">
    <property type="component" value="Unassembled WGS sequence"/>
</dbReference>
<dbReference type="InterPro" id="IPR017905">
    <property type="entry name" value="ERV/ALR_sulphydryl_oxidase"/>
</dbReference>
<dbReference type="PANTHER" id="PTHR12645:SF0">
    <property type="entry name" value="FAD-LINKED SULFHYDRYL OXIDASE ALR"/>
    <property type="match status" value="1"/>
</dbReference>
<evidence type="ECO:0000256" key="3">
    <source>
        <dbReference type="ARBA" id="ARBA00022630"/>
    </source>
</evidence>
<evidence type="ECO:0000259" key="9">
    <source>
        <dbReference type="PROSITE" id="PS51324"/>
    </source>
</evidence>
<evidence type="ECO:0000313" key="11">
    <source>
        <dbReference type="EMBL" id="OEJ84736.1"/>
    </source>
</evidence>
<keyword evidence="6" id="KW-0496">Mitochondrion</keyword>
<dbReference type="EMBL" id="LPNN01000007">
    <property type="protein sequence ID" value="OEJ84734.1"/>
    <property type="molecule type" value="Genomic_DNA"/>
</dbReference>
<dbReference type="InterPro" id="IPR036774">
    <property type="entry name" value="ERV/ALR_sulphydryl_oxid_sf"/>
</dbReference>
<evidence type="ECO:0000313" key="12">
    <source>
        <dbReference type="Proteomes" id="UP000095358"/>
    </source>
</evidence>
<evidence type="ECO:0000313" key="10">
    <source>
        <dbReference type="EMBL" id="OEJ84734.1"/>
    </source>
</evidence>
<dbReference type="Pfam" id="PF04777">
    <property type="entry name" value="Evr1_Alr"/>
    <property type="match status" value="1"/>
</dbReference>
<evidence type="ECO:0000256" key="7">
    <source>
        <dbReference type="ARBA" id="ARBA00023157"/>
    </source>
</evidence>
<accession>A0A1E5RCW7</accession>
<dbReference type="AlphaFoldDB" id="A0A1E5RCW7"/>
<reference evidence="12" key="1">
    <citation type="journal article" date="2016" name="Genome Announc.">
        <title>Genome sequences of three species of Hanseniaspora isolated from spontaneous wine fermentations.</title>
        <authorList>
            <person name="Sternes P.R."/>
            <person name="Lee D."/>
            <person name="Kutyna D.R."/>
            <person name="Borneman A.R."/>
        </authorList>
    </citation>
    <scope>NUCLEOTIDE SEQUENCE [LARGE SCALE GENOMIC DNA]</scope>
    <source>
        <strain evidence="12">AWRI3580</strain>
    </source>
</reference>
<dbReference type="EMBL" id="LPNN01000007">
    <property type="protein sequence ID" value="OEJ84736.1"/>
    <property type="molecule type" value="Genomic_DNA"/>
</dbReference>
<comment type="catalytic activity">
    <reaction evidence="8">
        <text>2 R'C(R)SH + O2 = R'C(R)S-S(R)CR' + H2O2</text>
        <dbReference type="Rhea" id="RHEA:17357"/>
        <dbReference type="ChEBI" id="CHEBI:15379"/>
        <dbReference type="ChEBI" id="CHEBI:16240"/>
        <dbReference type="ChEBI" id="CHEBI:16520"/>
        <dbReference type="ChEBI" id="CHEBI:17412"/>
        <dbReference type="EC" id="1.8.3.2"/>
    </reaction>
</comment>
<dbReference type="VEuPathDB" id="FungiDB:AWRI3580_g3342"/>
<keyword evidence="7" id="KW-1015">Disulfide bond</keyword>
<comment type="caution">
    <text evidence="10">The sequence shown here is derived from an EMBL/GenBank/DDBJ whole genome shotgun (WGS) entry which is preliminary data.</text>
</comment>
<name>A0A1E5RCW7_HANUV</name>
<gene>
    <name evidence="10" type="ORF">AWRI3580_g3342</name>
    <name evidence="11" type="ORF">AWRI3580_g3344</name>
</gene>
<keyword evidence="4 8" id="KW-0274">FAD</keyword>
<dbReference type="GO" id="GO:0016971">
    <property type="term" value="F:flavin-dependent sulfhydryl oxidase activity"/>
    <property type="evidence" value="ECO:0007669"/>
    <property type="project" value="InterPro"/>
</dbReference>
<dbReference type="PROSITE" id="PS51324">
    <property type="entry name" value="ERV_ALR"/>
    <property type="match status" value="1"/>
</dbReference>
<dbReference type="InterPro" id="IPR039799">
    <property type="entry name" value="ALR/ERV"/>
</dbReference>
<dbReference type="Gene3D" id="1.20.120.310">
    <property type="entry name" value="ERV/ALR sulfhydryl oxidase domain"/>
    <property type="match status" value="1"/>
</dbReference>
<dbReference type="SUPFAM" id="SSF69000">
    <property type="entry name" value="FAD-dependent thiol oxidase"/>
    <property type="match status" value="1"/>
</dbReference>
<feature type="domain" description="ERV/ALR sulfhydryl oxidase" evidence="9">
    <location>
        <begin position="55"/>
        <end position="155"/>
    </location>
</feature>
<evidence type="ECO:0000256" key="1">
    <source>
        <dbReference type="ARBA" id="ARBA00001974"/>
    </source>
</evidence>